<feature type="region of interest" description="Disordered" evidence="1">
    <location>
        <begin position="918"/>
        <end position="946"/>
    </location>
</feature>
<dbReference type="GO" id="GO:0030174">
    <property type="term" value="P:regulation of DNA-templated DNA replication initiation"/>
    <property type="evidence" value="ECO:0000318"/>
    <property type="project" value="GO_Central"/>
</dbReference>
<evidence type="ECO:0000313" key="3">
    <source>
        <dbReference type="Proteomes" id="UP000215914"/>
    </source>
</evidence>
<protein>
    <submittedName>
        <fullName evidence="2">Putative treslin</fullName>
    </submittedName>
</protein>
<gene>
    <name evidence="2" type="ORF">HannXRQ_Chr01g0031161</name>
</gene>
<evidence type="ECO:0000313" key="2">
    <source>
        <dbReference type="EMBL" id="OTG38576.1"/>
    </source>
</evidence>
<accession>A0A251VTY2</accession>
<proteinExistence type="predicted"/>
<dbReference type="FunCoup" id="A0A251VTY2">
    <property type="interactions" value="1451"/>
</dbReference>
<dbReference type="InParanoid" id="A0A251VTY2"/>
<name>A0A251VTY2_HELAN</name>
<organism evidence="2 3">
    <name type="scientific">Helianthus annuus</name>
    <name type="common">Common sunflower</name>
    <dbReference type="NCBI Taxonomy" id="4232"/>
    <lineage>
        <taxon>Eukaryota</taxon>
        <taxon>Viridiplantae</taxon>
        <taxon>Streptophyta</taxon>
        <taxon>Embryophyta</taxon>
        <taxon>Tracheophyta</taxon>
        <taxon>Spermatophyta</taxon>
        <taxon>Magnoliopsida</taxon>
        <taxon>eudicotyledons</taxon>
        <taxon>Gunneridae</taxon>
        <taxon>Pentapetalae</taxon>
        <taxon>asterids</taxon>
        <taxon>campanulids</taxon>
        <taxon>Asterales</taxon>
        <taxon>Asteraceae</taxon>
        <taxon>Asteroideae</taxon>
        <taxon>Heliantheae alliance</taxon>
        <taxon>Heliantheae</taxon>
        <taxon>Helianthus</taxon>
    </lineage>
</organism>
<dbReference type="GO" id="GO:0010212">
    <property type="term" value="P:response to ionizing radiation"/>
    <property type="evidence" value="ECO:0007669"/>
    <property type="project" value="InterPro"/>
</dbReference>
<dbReference type="STRING" id="4232.A0A251VTY2"/>
<dbReference type="InterPro" id="IPR026153">
    <property type="entry name" value="Treslin"/>
</dbReference>
<dbReference type="EMBL" id="CM007890">
    <property type="protein sequence ID" value="OTG38576.1"/>
    <property type="molecule type" value="Genomic_DNA"/>
</dbReference>
<dbReference type="GO" id="GO:0006260">
    <property type="term" value="P:DNA replication"/>
    <property type="evidence" value="ECO:0000318"/>
    <property type="project" value="GO_Central"/>
</dbReference>
<dbReference type="GO" id="GO:0033314">
    <property type="term" value="P:mitotic DNA replication checkpoint signaling"/>
    <property type="evidence" value="ECO:0000318"/>
    <property type="project" value="GO_Central"/>
</dbReference>
<dbReference type="GO" id="GO:0007095">
    <property type="term" value="P:mitotic G2 DNA damage checkpoint signaling"/>
    <property type="evidence" value="ECO:0000318"/>
    <property type="project" value="GO_Central"/>
</dbReference>
<reference evidence="3" key="1">
    <citation type="journal article" date="2017" name="Nature">
        <title>The sunflower genome provides insights into oil metabolism, flowering and Asterid evolution.</title>
        <authorList>
            <person name="Badouin H."/>
            <person name="Gouzy J."/>
            <person name="Grassa C.J."/>
            <person name="Murat F."/>
            <person name="Staton S.E."/>
            <person name="Cottret L."/>
            <person name="Lelandais-Briere C."/>
            <person name="Owens G.L."/>
            <person name="Carrere S."/>
            <person name="Mayjonade B."/>
            <person name="Legrand L."/>
            <person name="Gill N."/>
            <person name="Kane N.C."/>
            <person name="Bowers J.E."/>
            <person name="Hubner S."/>
            <person name="Bellec A."/>
            <person name="Berard A."/>
            <person name="Berges H."/>
            <person name="Blanchet N."/>
            <person name="Boniface M.C."/>
            <person name="Brunel D."/>
            <person name="Catrice O."/>
            <person name="Chaidir N."/>
            <person name="Claudel C."/>
            <person name="Donnadieu C."/>
            <person name="Faraut T."/>
            <person name="Fievet G."/>
            <person name="Helmstetter N."/>
            <person name="King M."/>
            <person name="Knapp S.J."/>
            <person name="Lai Z."/>
            <person name="Le Paslier M.C."/>
            <person name="Lippi Y."/>
            <person name="Lorenzon L."/>
            <person name="Mandel J.R."/>
            <person name="Marage G."/>
            <person name="Marchand G."/>
            <person name="Marquand E."/>
            <person name="Bret-Mestries E."/>
            <person name="Morien E."/>
            <person name="Nambeesan S."/>
            <person name="Nguyen T."/>
            <person name="Pegot-Espagnet P."/>
            <person name="Pouilly N."/>
            <person name="Raftis F."/>
            <person name="Sallet E."/>
            <person name="Schiex T."/>
            <person name="Thomas J."/>
            <person name="Vandecasteele C."/>
            <person name="Vares D."/>
            <person name="Vear F."/>
            <person name="Vautrin S."/>
            <person name="Crespi M."/>
            <person name="Mangin B."/>
            <person name="Burke J.M."/>
            <person name="Salse J."/>
            <person name="Munos S."/>
            <person name="Vincourt P."/>
            <person name="Rieseberg L.H."/>
            <person name="Langlade N.B."/>
        </authorList>
    </citation>
    <scope>NUCLEOTIDE SEQUENCE [LARGE SCALE GENOMIC DNA]</scope>
    <source>
        <strain evidence="3">cv. SF193</strain>
    </source>
</reference>
<sequence length="946" mass="107441">MADAIDFSKTHRIVLLIDLNPLLQNPNPNFLTSLLATSKILLSFPSLSSSLFSFKFFFSSLSTLLSASTLHRILPHHSSASLSFNSPSQTLDSLSNTLSSISVSKLPYSPSNCSHTAASLLQLLRGHDWESDFENVSGKSYCDPVDIRSNLIILLSPVCRSSKSLAEFMCVDVSNNCLDGCRRRFRDCFRAVSDAFNGKDIQFCWVDVCSHVEEPEISESDFIQNEISKFGWGFCSADFIVLGSALVSFGLIYPNIAVSSRLIDSCRLDKRVLGQLELEILDVSGKPLECKFCDLELLRSKASPKPRFNGSTKRQEVGSLKAQRLNSLNTFLGSFNDEIMKLHITSVQKHTEYEHVGESSSNFILVQSAESGQKGKDGLDNSFTDRVFELLAGEKSELFAKHTVPTWQIFLSFLYKEGYWALLSLSNGKGDSYMGILKPFTIHSAVLSLVDNNHNLVQNACGTNLLINKNVSQVDIDPQMSVFPLGKYGHVGDGKRRKMKKHMYRELTWSSFCKAAYEFLDVDLAEIYYSYGMQKSKTLKFLKCWMKEVKKHRLSLNNTPPGPCQTGPDLNQQKETDKNKNFAANANYQESDEPFQMHICSDKSRMQDDDALVSCSETSESFFRDLPKKIQHGVESIGVDLKILAERLVSSSLYWLHKKHETMKNLDESCTIEVAEIIKLLLCEPQDMKEHKDYNSSSASEYLVREYELQILLRLEILQSKYVRGMKGSMRMKLVKQICSLLEIIQYLVEGGFHGDLSLYDYVERTIKSRYSKNLGDVIDKIYDQMDLLPFGEENEDQALMINDEDSIQSWREKHERNDMSASKMIQDSLSVEVESCHLLEKVNTSREGQTKEDHARMLNEARERRERARRFAYFTRRMPDLQRVWAPKQSTAMKVKPEPKRKKQMGVSYSVVCETPFGNKPSCPTGQNKSERATPVSKALFQDDR</sequence>
<dbReference type="PANTHER" id="PTHR21556">
    <property type="entry name" value="TRESLIN"/>
    <property type="match status" value="1"/>
</dbReference>
<dbReference type="AlphaFoldDB" id="A0A251VTY2"/>
<dbReference type="OMA" id="DICWEEF"/>
<dbReference type="GO" id="GO:0003682">
    <property type="term" value="F:chromatin binding"/>
    <property type="evidence" value="ECO:0000318"/>
    <property type="project" value="GO_Central"/>
</dbReference>
<keyword evidence="3" id="KW-1185">Reference proteome</keyword>
<dbReference type="Proteomes" id="UP000215914">
    <property type="component" value="Chromosome 1"/>
</dbReference>
<dbReference type="PANTHER" id="PTHR21556:SF2">
    <property type="entry name" value="TRESLIN"/>
    <property type="match status" value="1"/>
</dbReference>
<dbReference type="GO" id="GO:0005634">
    <property type="term" value="C:nucleus"/>
    <property type="evidence" value="ECO:0000318"/>
    <property type="project" value="GO_Central"/>
</dbReference>
<evidence type="ECO:0000256" key="1">
    <source>
        <dbReference type="SAM" id="MobiDB-lite"/>
    </source>
</evidence>